<sequence>MSPLFIFILEENKEAYLQYLRSQGINIGRLEESIKQLEAGEVETVKLDALDYLLGAKKCEN</sequence>
<reference evidence="1 2" key="1">
    <citation type="journal article" date="2016" name="Front. Microbiol.">
        <title>Single-Cell (Meta-)Genomics of a Dimorphic Candidatus Thiomargarita nelsonii Reveals Genomic Plasticity.</title>
        <authorList>
            <person name="Flood B.E."/>
            <person name="Fliss P."/>
            <person name="Jones D.S."/>
            <person name="Dick G.J."/>
            <person name="Jain S."/>
            <person name="Kaster A.K."/>
            <person name="Winkel M."/>
            <person name="Mussmann M."/>
            <person name="Bailey J."/>
        </authorList>
    </citation>
    <scope>NUCLEOTIDE SEQUENCE [LARGE SCALE GENOMIC DNA]</scope>
    <source>
        <strain evidence="1">Hydrate Ridge</strain>
    </source>
</reference>
<dbReference type="EMBL" id="JSZA02000056">
    <property type="protein sequence ID" value="TGO02949.1"/>
    <property type="molecule type" value="Genomic_DNA"/>
</dbReference>
<protein>
    <submittedName>
        <fullName evidence="1">Uncharacterized protein</fullName>
    </submittedName>
</protein>
<comment type="caution">
    <text evidence="1">The sequence shown here is derived from an EMBL/GenBank/DDBJ whole genome shotgun (WGS) entry which is preliminary data.</text>
</comment>
<evidence type="ECO:0000313" key="1">
    <source>
        <dbReference type="EMBL" id="TGO02949.1"/>
    </source>
</evidence>
<dbReference type="Proteomes" id="UP000030428">
    <property type="component" value="Unassembled WGS sequence"/>
</dbReference>
<evidence type="ECO:0000313" key="2">
    <source>
        <dbReference type="Proteomes" id="UP000030428"/>
    </source>
</evidence>
<organism evidence="1 2">
    <name type="scientific">Candidatus Thiomargarita nelsonii</name>
    <dbReference type="NCBI Taxonomy" id="1003181"/>
    <lineage>
        <taxon>Bacteria</taxon>
        <taxon>Pseudomonadati</taxon>
        <taxon>Pseudomonadota</taxon>
        <taxon>Gammaproteobacteria</taxon>
        <taxon>Thiotrichales</taxon>
        <taxon>Thiotrichaceae</taxon>
        <taxon>Thiomargarita</taxon>
    </lineage>
</organism>
<dbReference type="AlphaFoldDB" id="A0A4E0QNT2"/>
<gene>
    <name evidence="1" type="ORF">PN36_15675</name>
</gene>
<accession>A0A4E0QNT2</accession>
<keyword evidence="2" id="KW-1185">Reference proteome</keyword>
<proteinExistence type="predicted"/>
<name>A0A4E0QNT2_9GAMM</name>